<gene>
    <name evidence="10" type="ORF">PSHT_05923</name>
</gene>
<evidence type="ECO:0000256" key="2">
    <source>
        <dbReference type="ARBA" id="ARBA00004604"/>
    </source>
</evidence>
<dbReference type="VEuPathDB" id="FungiDB:PSHT_05923"/>
<reference evidence="11" key="2">
    <citation type="journal article" date="2018" name="BMC Genomics">
        <title>Genomic insights into host adaptation between the wheat stripe rust pathogen (Puccinia striiformis f. sp. tritici) and the barley stripe rust pathogen (Puccinia striiformis f. sp. hordei).</title>
        <authorList>
            <person name="Xia C."/>
            <person name="Wang M."/>
            <person name="Yin C."/>
            <person name="Cornejo O.E."/>
            <person name="Hulbert S.H."/>
            <person name="Chen X."/>
        </authorList>
    </citation>
    <scope>NUCLEOTIDE SEQUENCE [LARGE SCALE GENOMIC DNA]</scope>
    <source>
        <strain evidence="11">93TX-2</strain>
    </source>
</reference>
<dbReference type="InterPro" id="IPR013783">
    <property type="entry name" value="Ig-like_fold"/>
</dbReference>
<dbReference type="GO" id="GO:0000176">
    <property type="term" value="C:nuclear exosome (RNase complex)"/>
    <property type="evidence" value="ECO:0007669"/>
    <property type="project" value="UniProtKB-ARBA"/>
</dbReference>
<evidence type="ECO:0000256" key="6">
    <source>
        <dbReference type="ARBA" id="ARBA00042523"/>
    </source>
</evidence>
<dbReference type="InterPro" id="IPR015847">
    <property type="entry name" value="ExoRNase_PH_dom2"/>
</dbReference>
<evidence type="ECO:0000256" key="5">
    <source>
        <dbReference type="ARBA" id="ARBA00022835"/>
    </source>
</evidence>
<dbReference type="OrthoDB" id="272245at2759"/>
<dbReference type="SUPFAM" id="SSF54211">
    <property type="entry name" value="Ribosomal protein S5 domain 2-like"/>
    <property type="match status" value="1"/>
</dbReference>
<reference evidence="10 11" key="1">
    <citation type="submission" date="2017-12" db="EMBL/GenBank/DDBJ databases">
        <title>Gene loss provides genomic basis for host adaptation in cereal stripe rust fungi.</title>
        <authorList>
            <person name="Xia C."/>
        </authorList>
    </citation>
    <scope>NUCLEOTIDE SEQUENCE [LARGE SCALE GENOMIC DNA]</scope>
    <source>
        <strain evidence="10 11">93TX-2</strain>
    </source>
</reference>
<protein>
    <recommendedName>
        <fullName evidence="6">Ribosomal RNA-processing protein 42</fullName>
    </recommendedName>
</protein>
<comment type="caution">
    <text evidence="10">The sequence shown here is derived from an EMBL/GenBank/DDBJ whole genome shotgun (WGS) entry which is preliminary data.</text>
</comment>
<sequence>MIYGPLGSSKQLRISSTHAWVIYIDAVVISASAGNAMDVICMAVHKALCNLKLPKTAEVGYQRTKATDTAVPIEVETLSSVPNDSMVAETGIQGLLWHNRPSKTKSSSQAYDFELKDTDAEHGDRLSIKDFIPIVITINLIDQKMFLDATLEEESISSNRLILAYTEVGKKLANVIQTGGKSEIGFDLLRSVIREGAKVAGDLSKQLDQPTYLLLMRSRRKADIPSKTSPLLPTNDKSDTFPEINLDEGRGMSPLTVLIGGLDYATCTWSLDLVVGPLWLLSSVLALNCKPQYGAGFVSDLNLSDAMCVLAGARSNKIWLVRNTGSDKGPTGTQIADNGGFHHSFQKSFSVPAAVPEEVVEVSAETKAAEDSGGYVQAGGCPAAIGCNGHLKTVCIWANLQAISGDQVNTDDPNSEYPLTLASSCLIPTIVS</sequence>
<dbReference type="GO" id="GO:0071028">
    <property type="term" value="P:nuclear mRNA surveillance"/>
    <property type="evidence" value="ECO:0007669"/>
    <property type="project" value="TreeGrafter"/>
</dbReference>
<dbReference type="PANTHER" id="PTHR11097">
    <property type="entry name" value="EXOSOME COMPLEX EXONUCLEASE RIBOSOMAL RNA PROCESSING PROTEIN"/>
    <property type="match status" value="1"/>
</dbReference>
<evidence type="ECO:0000256" key="7">
    <source>
        <dbReference type="SAM" id="MobiDB-lite"/>
    </source>
</evidence>
<evidence type="ECO:0000313" key="11">
    <source>
        <dbReference type="Proteomes" id="UP000238274"/>
    </source>
</evidence>
<dbReference type="GO" id="GO:0035925">
    <property type="term" value="F:mRNA 3'-UTR AU-rich region binding"/>
    <property type="evidence" value="ECO:0007669"/>
    <property type="project" value="TreeGrafter"/>
</dbReference>
<dbReference type="GO" id="GO:0034473">
    <property type="term" value="P:U1 snRNA 3'-end processing"/>
    <property type="evidence" value="ECO:0007669"/>
    <property type="project" value="TreeGrafter"/>
</dbReference>
<evidence type="ECO:0000256" key="4">
    <source>
        <dbReference type="ARBA" id="ARBA00022490"/>
    </source>
</evidence>
<evidence type="ECO:0000256" key="3">
    <source>
        <dbReference type="ARBA" id="ARBA00006678"/>
    </source>
</evidence>
<dbReference type="Pfam" id="PF03725">
    <property type="entry name" value="RNase_PH_C"/>
    <property type="match status" value="1"/>
</dbReference>
<evidence type="ECO:0000259" key="9">
    <source>
        <dbReference type="Pfam" id="PF16158"/>
    </source>
</evidence>
<dbReference type="EMBL" id="PKSM01000067">
    <property type="protein sequence ID" value="POW18305.1"/>
    <property type="molecule type" value="Genomic_DNA"/>
</dbReference>
<dbReference type="SUPFAM" id="SSF55666">
    <property type="entry name" value="Ribonuclease PH domain 2-like"/>
    <property type="match status" value="1"/>
</dbReference>
<dbReference type="InterPro" id="IPR036345">
    <property type="entry name" value="ExoRNase_PH_dom2_sf"/>
</dbReference>
<dbReference type="Proteomes" id="UP000238274">
    <property type="component" value="Unassembled WGS sequence"/>
</dbReference>
<dbReference type="PANTHER" id="PTHR11097:SF8">
    <property type="entry name" value="EXOSOME COMPLEX COMPONENT RRP42"/>
    <property type="match status" value="1"/>
</dbReference>
<comment type="subcellular location">
    <subcellularLocation>
        <location evidence="1">Cytoplasm</location>
    </subcellularLocation>
    <subcellularLocation>
        <location evidence="2">Nucleus</location>
        <location evidence="2">Nucleolus</location>
    </subcellularLocation>
</comment>
<dbReference type="VEuPathDB" id="FungiDB:PSTT_00784"/>
<dbReference type="InterPro" id="IPR050590">
    <property type="entry name" value="Exosome_comp_Rrp42_subfam"/>
</dbReference>
<evidence type="ECO:0000256" key="1">
    <source>
        <dbReference type="ARBA" id="ARBA00004496"/>
    </source>
</evidence>
<dbReference type="CDD" id="cd14947">
    <property type="entry name" value="NBR1_like"/>
    <property type="match status" value="1"/>
</dbReference>
<name>A0A2S4W959_9BASI</name>
<dbReference type="Pfam" id="PF16158">
    <property type="entry name" value="N_BRCA1_IG"/>
    <property type="match status" value="1"/>
</dbReference>
<comment type="similarity">
    <text evidence="3">Belongs to the RNase PH family.</text>
</comment>
<dbReference type="InterPro" id="IPR027408">
    <property type="entry name" value="PNPase/RNase_PH_dom_sf"/>
</dbReference>
<dbReference type="InterPro" id="IPR020568">
    <property type="entry name" value="Ribosomal_Su5_D2-typ_SF"/>
</dbReference>
<dbReference type="AlphaFoldDB" id="A0A2S4W959"/>
<reference evidence="11" key="3">
    <citation type="journal article" date="2018" name="Mol. Plant Microbe Interact.">
        <title>Genome sequence resources for the wheat stripe rust pathogen (Puccinia striiformis f. sp. tritici) and the barley stripe rust pathogen (Puccinia striiformis f. sp. hordei).</title>
        <authorList>
            <person name="Xia C."/>
            <person name="Wang M."/>
            <person name="Yin C."/>
            <person name="Cornejo O.E."/>
            <person name="Hulbert S.H."/>
            <person name="Chen X."/>
        </authorList>
    </citation>
    <scope>NUCLEOTIDE SEQUENCE [LARGE SCALE GENOMIC DNA]</scope>
    <source>
        <strain evidence="11">93TX-2</strain>
    </source>
</reference>
<organism evidence="10 11">
    <name type="scientific">Puccinia striiformis</name>
    <dbReference type="NCBI Taxonomy" id="27350"/>
    <lineage>
        <taxon>Eukaryota</taxon>
        <taxon>Fungi</taxon>
        <taxon>Dikarya</taxon>
        <taxon>Basidiomycota</taxon>
        <taxon>Pucciniomycotina</taxon>
        <taxon>Pucciniomycetes</taxon>
        <taxon>Pucciniales</taxon>
        <taxon>Pucciniaceae</taxon>
        <taxon>Puccinia</taxon>
    </lineage>
</organism>
<proteinExistence type="inferred from homology"/>
<feature type="region of interest" description="Disordered" evidence="7">
    <location>
        <begin position="226"/>
        <end position="245"/>
    </location>
</feature>
<dbReference type="Gene3D" id="3.30.230.70">
    <property type="entry name" value="GHMP Kinase, N-terminal domain"/>
    <property type="match status" value="1"/>
</dbReference>
<evidence type="ECO:0000313" key="10">
    <source>
        <dbReference type="EMBL" id="POW18305.1"/>
    </source>
</evidence>
<feature type="domain" description="Exoribonuclease phosphorolytic" evidence="8">
    <location>
        <begin position="132"/>
        <end position="182"/>
    </location>
</feature>
<dbReference type="GO" id="GO:0005730">
    <property type="term" value="C:nucleolus"/>
    <property type="evidence" value="ECO:0007669"/>
    <property type="project" value="UniProtKB-SubCell"/>
</dbReference>
<dbReference type="GO" id="GO:0071035">
    <property type="term" value="P:nuclear polyadenylation-dependent rRNA catabolic process"/>
    <property type="evidence" value="ECO:0007669"/>
    <property type="project" value="TreeGrafter"/>
</dbReference>
<dbReference type="GO" id="GO:0016075">
    <property type="term" value="P:rRNA catabolic process"/>
    <property type="evidence" value="ECO:0007669"/>
    <property type="project" value="TreeGrafter"/>
</dbReference>
<keyword evidence="4" id="KW-0963">Cytoplasm</keyword>
<feature type="domain" description="Nbr1 FW" evidence="9">
    <location>
        <begin position="303"/>
        <end position="376"/>
    </location>
</feature>
<dbReference type="Gene3D" id="2.60.40.10">
    <property type="entry name" value="Immunoglobulins"/>
    <property type="match status" value="1"/>
</dbReference>
<keyword evidence="5" id="KW-0271">Exosome</keyword>
<accession>A0A2S4W959</accession>
<dbReference type="GO" id="GO:0071038">
    <property type="term" value="P:TRAMP-dependent tRNA surveillance pathway"/>
    <property type="evidence" value="ECO:0007669"/>
    <property type="project" value="TreeGrafter"/>
</dbReference>
<evidence type="ECO:0000259" key="8">
    <source>
        <dbReference type="Pfam" id="PF03725"/>
    </source>
</evidence>
<dbReference type="VEuPathDB" id="FungiDB:PSTT_03832"/>
<dbReference type="GO" id="GO:0034476">
    <property type="term" value="P:U5 snRNA 3'-end processing"/>
    <property type="evidence" value="ECO:0007669"/>
    <property type="project" value="TreeGrafter"/>
</dbReference>
<dbReference type="GO" id="GO:0000467">
    <property type="term" value="P:exonucleolytic trimming to generate mature 3'-end of 5.8S rRNA from tricistronic rRNA transcript (SSU-rRNA, 5.8S rRNA, LSU-rRNA)"/>
    <property type="evidence" value="ECO:0007669"/>
    <property type="project" value="TreeGrafter"/>
</dbReference>
<keyword evidence="11" id="KW-1185">Reference proteome</keyword>
<dbReference type="GO" id="GO:0034475">
    <property type="term" value="P:U4 snRNA 3'-end processing"/>
    <property type="evidence" value="ECO:0007669"/>
    <property type="project" value="TreeGrafter"/>
</dbReference>
<dbReference type="InterPro" id="IPR032350">
    <property type="entry name" value="Nbr1_FW"/>
</dbReference>
<dbReference type="GO" id="GO:0000177">
    <property type="term" value="C:cytoplasmic exosome (RNase complex)"/>
    <property type="evidence" value="ECO:0007669"/>
    <property type="project" value="TreeGrafter"/>
</dbReference>